<accession>A0A6A5XC45</accession>
<protein>
    <submittedName>
        <fullName evidence="1">Uncharacterized protein</fullName>
    </submittedName>
</protein>
<dbReference type="GeneID" id="54282822"/>
<dbReference type="InterPro" id="IPR021833">
    <property type="entry name" value="DUF3425"/>
</dbReference>
<dbReference type="RefSeq" id="XP_033378812.1">
    <property type="nucleotide sequence ID" value="XM_033525425.1"/>
</dbReference>
<organism evidence="1 2">
    <name type="scientific">Aaosphaeria arxii CBS 175.79</name>
    <dbReference type="NCBI Taxonomy" id="1450172"/>
    <lineage>
        <taxon>Eukaryota</taxon>
        <taxon>Fungi</taxon>
        <taxon>Dikarya</taxon>
        <taxon>Ascomycota</taxon>
        <taxon>Pezizomycotina</taxon>
        <taxon>Dothideomycetes</taxon>
        <taxon>Pleosporomycetidae</taxon>
        <taxon>Pleosporales</taxon>
        <taxon>Pleosporales incertae sedis</taxon>
        <taxon>Aaosphaeria</taxon>
    </lineage>
</organism>
<dbReference type="PANTHER" id="PTHR38116">
    <property type="entry name" value="CHROMOSOME 7, WHOLE GENOME SHOTGUN SEQUENCE"/>
    <property type="match status" value="1"/>
</dbReference>
<reference evidence="1" key="1">
    <citation type="journal article" date="2020" name="Stud. Mycol.">
        <title>101 Dothideomycetes genomes: a test case for predicting lifestyles and emergence of pathogens.</title>
        <authorList>
            <person name="Haridas S."/>
            <person name="Albert R."/>
            <person name="Binder M."/>
            <person name="Bloem J."/>
            <person name="Labutti K."/>
            <person name="Salamov A."/>
            <person name="Andreopoulos B."/>
            <person name="Baker S."/>
            <person name="Barry K."/>
            <person name="Bills G."/>
            <person name="Bluhm B."/>
            <person name="Cannon C."/>
            <person name="Castanera R."/>
            <person name="Culley D."/>
            <person name="Daum C."/>
            <person name="Ezra D."/>
            <person name="Gonzalez J."/>
            <person name="Henrissat B."/>
            <person name="Kuo A."/>
            <person name="Liang C."/>
            <person name="Lipzen A."/>
            <person name="Lutzoni F."/>
            <person name="Magnuson J."/>
            <person name="Mondo S."/>
            <person name="Nolan M."/>
            <person name="Ohm R."/>
            <person name="Pangilinan J."/>
            <person name="Park H.-J."/>
            <person name="Ramirez L."/>
            <person name="Alfaro M."/>
            <person name="Sun H."/>
            <person name="Tritt A."/>
            <person name="Yoshinaga Y."/>
            <person name="Zwiers L.-H."/>
            <person name="Turgeon B."/>
            <person name="Goodwin S."/>
            <person name="Spatafora J."/>
            <person name="Crous P."/>
            <person name="Grigoriev I."/>
        </authorList>
    </citation>
    <scope>NUCLEOTIDE SEQUENCE</scope>
    <source>
        <strain evidence="1">CBS 175.79</strain>
    </source>
</reference>
<name>A0A6A5XC45_9PLEO</name>
<sequence>MNQFAQYAHQQYQQGNPTLSHLPILLQFNTITAFEHIAKLLGATDDYHTEDAISPFYKHGPLLGRHTIEQQNNWPKNLHPTNAQFTIDHHPWIDAFPCPQLRDNILVAVEQLAVCDELDLCHDICQYDVDRVLKTGLIVWGDAENMYNWEFGIDFLKKWGYLLYGCTELLVATNYWRARRGEPKISWAEFTDAIVATLPKGLLERSE</sequence>
<evidence type="ECO:0000313" key="1">
    <source>
        <dbReference type="EMBL" id="KAF2010473.1"/>
    </source>
</evidence>
<dbReference type="PANTHER" id="PTHR38116:SF1">
    <property type="entry name" value="BZIP DOMAIN-CONTAINING PROTEIN"/>
    <property type="match status" value="1"/>
</dbReference>
<proteinExistence type="predicted"/>
<dbReference type="OrthoDB" id="2245989at2759"/>
<dbReference type="AlphaFoldDB" id="A0A6A5XC45"/>
<gene>
    <name evidence="1" type="ORF">BU24DRAFT_399848</name>
</gene>
<dbReference type="Pfam" id="PF11905">
    <property type="entry name" value="DUF3425"/>
    <property type="match status" value="1"/>
</dbReference>
<evidence type="ECO:0000313" key="2">
    <source>
        <dbReference type="Proteomes" id="UP000799778"/>
    </source>
</evidence>
<keyword evidence="2" id="KW-1185">Reference proteome</keyword>
<dbReference type="EMBL" id="ML978076">
    <property type="protein sequence ID" value="KAF2010473.1"/>
    <property type="molecule type" value="Genomic_DNA"/>
</dbReference>
<dbReference type="Proteomes" id="UP000799778">
    <property type="component" value="Unassembled WGS sequence"/>
</dbReference>